<organism evidence="9 10">
    <name type="scientific">Empedobacter stercoris</name>
    <dbReference type="NCBI Taxonomy" id="1628248"/>
    <lineage>
        <taxon>Bacteria</taxon>
        <taxon>Pseudomonadati</taxon>
        <taxon>Bacteroidota</taxon>
        <taxon>Flavobacteriia</taxon>
        <taxon>Flavobacteriales</taxon>
        <taxon>Weeksellaceae</taxon>
        <taxon>Empedobacter</taxon>
    </lineage>
</organism>
<dbReference type="Pfam" id="PF01035">
    <property type="entry name" value="DNA_binding_1"/>
    <property type="match status" value="1"/>
</dbReference>
<dbReference type="InterPro" id="IPR036388">
    <property type="entry name" value="WH-like_DNA-bd_sf"/>
</dbReference>
<dbReference type="Gene3D" id="3.30.160.70">
    <property type="entry name" value="Methylated DNA-protein cysteine methyltransferase domain"/>
    <property type="match status" value="1"/>
</dbReference>
<dbReference type="SUPFAM" id="SSF53155">
    <property type="entry name" value="Methylated DNA-protein cysteine methyltransferase domain"/>
    <property type="match status" value="1"/>
</dbReference>
<name>A0ABX1WLL4_9FLAO</name>
<evidence type="ECO:0000256" key="4">
    <source>
        <dbReference type="ARBA" id="ARBA00022763"/>
    </source>
</evidence>
<dbReference type="PANTHER" id="PTHR10815:SF5">
    <property type="entry name" value="METHYLATED-DNA--PROTEIN-CYSTEINE METHYLTRANSFERASE"/>
    <property type="match status" value="1"/>
</dbReference>
<keyword evidence="2" id="KW-0489">Methyltransferase</keyword>
<dbReference type="InterPro" id="IPR014048">
    <property type="entry name" value="MethylDNA_cys_MeTrfase_DNA-bd"/>
</dbReference>
<dbReference type="PROSITE" id="PS00374">
    <property type="entry name" value="MGMT"/>
    <property type="match status" value="1"/>
</dbReference>
<evidence type="ECO:0000313" key="9">
    <source>
        <dbReference type="EMBL" id="NOJ75574.1"/>
    </source>
</evidence>
<dbReference type="InterPro" id="IPR036631">
    <property type="entry name" value="MGMT_N_sf"/>
</dbReference>
<evidence type="ECO:0000256" key="2">
    <source>
        <dbReference type="ARBA" id="ARBA00022603"/>
    </source>
</evidence>
<comment type="catalytic activity">
    <reaction evidence="6">
        <text>a 6-O-methyl-2'-deoxyguanosine in DNA + L-cysteinyl-[protein] = S-methyl-L-cysteinyl-[protein] + a 2'-deoxyguanosine in DNA</text>
        <dbReference type="Rhea" id="RHEA:24000"/>
        <dbReference type="Rhea" id="RHEA-COMP:10131"/>
        <dbReference type="Rhea" id="RHEA-COMP:10132"/>
        <dbReference type="Rhea" id="RHEA-COMP:11367"/>
        <dbReference type="Rhea" id="RHEA-COMP:11368"/>
        <dbReference type="ChEBI" id="CHEBI:29950"/>
        <dbReference type="ChEBI" id="CHEBI:82612"/>
        <dbReference type="ChEBI" id="CHEBI:85445"/>
        <dbReference type="ChEBI" id="CHEBI:85448"/>
        <dbReference type="EC" id="2.1.1.63"/>
    </reaction>
</comment>
<dbReference type="CDD" id="cd06445">
    <property type="entry name" value="ATase"/>
    <property type="match status" value="1"/>
</dbReference>
<dbReference type="EMBL" id="JABFOQ010000013">
    <property type="protein sequence ID" value="NOJ75574.1"/>
    <property type="molecule type" value="Genomic_DNA"/>
</dbReference>
<evidence type="ECO:0000259" key="8">
    <source>
        <dbReference type="Pfam" id="PF02870"/>
    </source>
</evidence>
<feature type="domain" description="Methylguanine DNA methyltransferase ribonuclease-like" evidence="8">
    <location>
        <begin position="6"/>
        <end position="80"/>
    </location>
</feature>
<keyword evidence="5" id="KW-0234">DNA repair</keyword>
<gene>
    <name evidence="9" type="ORF">HMH06_07000</name>
</gene>
<evidence type="ECO:0000313" key="10">
    <source>
        <dbReference type="Proteomes" id="UP000580344"/>
    </source>
</evidence>
<evidence type="ECO:0000256" key="1">
    <source>
        <dbReference type="ARBA" id="ARBA00001286"/>
    </source>
</evidence>
<comment type="catalytic activity">
    <reaction evidence="1">
        <text>a 4-O-methyl-thymidine in DNA + L-cysteinyl-[protein] = a thymidine in DNA + S-methyl-L-cysteinyl-[protein]</text>
        <dbReference type="Rhea" id="RHEA:53428"/>
        <dbReference type="Rhea" id="RHEA-COMP:10131"/>
        <dbReference type="Rhea" id="RHEA-COMP:10132"/>
        <dbReference type="Rhea" id="RHEA-COMP:13555"/>
        <dbReference type="Rhea" id="RHEA-COMP:13556"/>
        <dbReference type="ChEBI" id="CHEBI:29950"/>
        <dbReference type="ChEBI" id="CHEBI:82612"/>
        <dbReference type="ChEBI" id="CHEBI:137386"/>
        <dbReference type="ChEBI" id="CHEBI:137387"/>
        <dbReference type="EC" id="2.1.1.63"/>
    </reaction>
</comment>
<dbReference type="Proteomes" id="UP000580344">
    <property type="component" value="Unassembled WGS sequence"/>
</dbReference>
<dbReference type="InterPro" id="IPR001497">
    <property type="entry name" value="MethylDNA_cys_MeTrfase_AS"/>
</dbReference>
<keyword evidence="4" id="KW-0227">DNA damage</keyword>
<dbReference type="Gene3D" id="1.10.10.10">
    <property type="entry name" value="Winged helix-like DNA-binding domain superfamily/Winged helix DNA-binding domain"/>
    <property type="match status" value="1"/>
</dbReference>
<accession>A0ABX1WLL4</accession>
<keyword evidence="10" id="KW-1185">Reference proteome</keyword>
<proteinExistence type="predicted"/>
<sequence length="169" mass="18893">MFHAKKIQTPLGEMLAIKSQKGLCVLAFFDGKSTEKQLKEIEKLGEIVENKHDEVLLNLEKELDAYFEGNLNEFSIPLDLIGTDFQIKVWNELIKIPFGKTRSYKEQSMALGNLLAIRAVANANAKNKIAIVVPCHRVIGTNGSLTGYAGGNKRKKFLLELESTQLNVF</sequence>
<dbReference type="NCBIfam" id="TIGR00589">
    <property type="entry name" value="ogt"/>
    <property type="match status" value="1"/>
</dbReference>
<dbReference type="RefSeq" id="WP_171622889.1">
    <property type="nucleotide sequence ID" value="NZ_CP053698.1"/>
</dbReference>
<evidence type="ECO:0000256" key="5">
    <source>
        <dbReference type="ARBA" id="ARBA00023204"/>
    </source>
</evidence>
<evidence type="ECO:0000256" key="6">
    <source>
        <dbReference type="ARBA" id="ARBA00049348"/>
    </source>
</evidence>
<dbReference type="SUPFAM" id="SSF46767">
    <property type="entry name" value="Methylated DNA-protein cysteine methyltransferase, C-terminal domain"/>
    <property type="match status" value="1"/>
</dbReference>
<dbReference type="Pfam" id="PF02870">
    <property type="entry name" value="Methyltransf_1N"/>
    <property type="match status" value="1"/>
</dbReference>
<evidence type="ECO:0000259" key="7">
    <source>
        <dbReference type="Pfam" id="PF01035"/>
    </source>
</evidence>
<comment type="caution">
    <text evidence="9">The sequence shown here is derived from an EMBL/GenBank/DDBJ whole genome shotgun (WGS) entry which is preliminary data.</text>
</comment>
<feature type="domain" description="Methylated-DNA-[protein]-cysteine S-methyltransferase DNA binding" evidence="7">
    <location>
        <begin position="84"/>
        <end position="163"/>
    </location>
</feature>
<dbReference type="PANTHER" id="PTHR10815">
    <property type="entry name" value="METHYLATED-DNA--PROTEIN-CYSTEINE METHYLTRANSFERASE"/>
    <property type="match status" value="1"/>
</dbReference>
<evidence type="ECO:0000256" key="3">
    <source>
        <dbReference type="ARBA" id="ARBA00022679"/>
    </source>
</evidence>
<protein>
    <submittedName>
        <fullName evidence="9">Methylated-DNA--[protein]-cysteine S-methyltransferase</fullName>
    </submittedName>
</protein>
<reference evidence="9 10" key="1">
    <citation type="submission" date="2020-05" db="EMBL/GenBank/DDBJ databases">
        <title>Tigecycline resistant gene in Empedobacter stercoris.</title>
        <authorList>
            <person name="Chen Y."/>
            <person name="Cheng Y."/>
            <person name="Zhou K."/>
        </authorList>
    </citation>
    <scope>NUCLEOTIDE SEQUENCE [LARGE SCALE GENOMIC DNA]</scope>
    <source>
        <strain evidence="9 10">ES202</strain>
    </source>
</reference>
<keyword evidence="3" id="KW-0808">Transferase</keyword>
<dbReference type="InterPro" id="IPR008332">
    <property type="entry name" value="MethylG_MeTrfase_N"/>
</dbReference>
<dbReference type="InterPro" id="IPR036217">
    <property type="entry name" value="MethylDNA_cys_MeTrfase_DNAb"/>
</dbReference>